<dbReference type="EMBL" id="AP022620">
    <property type="protein sequence ID" value="BBZ79882.1"/>
    <property type="molecule type" value="Genomic_DNA"/>
</dbReference>
<feature type="signal peptide" evidence="2">
    <location>
        <begin position="1"/>
        <end position="22"/>
    </location>
</feature>
<organism evidence="3 4">
    <name type="scientific">Mycolicibacterium anyangense</name>
    <dbReference type="NCBI Taxonomy" id="1431246"/>
    <lineage>
        <taxon>Bacteria</taxon>
        <taxon>Bacillati</taxon>
        <taxon>Actinomycetota</taxon>
        <taxon>Actinomycetes</taxon>
        <taxon>Mycobacteriales</taxon>
        <taxon>Mycobacteriaceae</taxon>
        <taxon>Mycolicibacterium</taxon>
    </lineage>
</organism>
<evidence type="ECO:0000256" key="2">
    <source>
        <dbReference type="SAM" id="SignalP"/>
    </source>
</evidence>
<dbReference type="AlphaFoldDB" id="A0A6N4WJ30"/>
<reference evidence="3 4" key="1">
    <citation type="journal article" date="2019" name="Emerg. Microbes Infect.">
        <title>Comprehensive subspecies identification of 175 nontuberculous mycobacteria species based on 7547 genomic profiles.</title>
        <authorList>
            <person name="Matsumoto Y."/>
            <person name="Kinjo T."/>
            <person name="Motooka D."/>
            <person name="Nabeya D."/>
            <person name="Jung N."/>
            <person name="Uechi K."/>
            <person name="Horii T."/>
            <person name="Iida T."/>
            <person name="Fujita J."/>
            <person name="Nakamura S."/>
        </authorList>
    </citation>
    <scope>NUCLEOTIDE SEQUENCE [LARGE SCALE GENOMIC DNA]</scope>
    <source>
        <strain evidence="3 4">JCM 30275</strain>
    </source>
</reference>
<evidence type="ECO:0000313" key="4">
    <source>
        <dbReference type="Proteomes" id="UP000467249"/>
    </source>
</evidence>
<dbReference type="KEGG" id="many:MANY_52190"/>
<sequence>MLLPAAGIGAAAAVLAAPLASADTTIAPPTLPQCENLEGSAISGGQTTECATPGNAEINATPQQFPAEDGFYGFPVFGFW</sequence>
<feature type="chain" id="PRO_5026766261" description="Intersectin-EH binding protein Ibp1" evidence="2">
    <location>
        <begin position="23"/>
        <end position="80"/>
    </location>
</feature>
<evidence type="ECO:0000256" key="1">
    <source>
        <dbReference type="SAM" id="MobiDB-lite"/>
    </source>
</evidence>
<keyword evidence="4" id="KW-1185">Reference proteome</keyword>
<feature type="region of interest" description="Disordered" evidence="1">
    <location>
        <begin position="37"/>
        <end position="62"/>
    </location>
</feature>
<evidence type="ECO:0008006" key="5">
    <source>
        <dbReference type="Google" id="ProtNLM"/>
    </source>
</evidence>
<proteinExistence type="predicted"/>
<name>A0A6N4WJ30_9MYCO</name>
<keyword evidence="2" id="KW-0732">Signal</keyword>
<protein>
    <recommendedName>
        <fullName evidence="5">Intersectin-EH binding protein Ibp1</fullName>
    </recommendedName>
</protein>
<dbReference type="Proteomes" id="UP000467249">
    <property type="component" value="Chromosome"/>
</dbReference>
<accession>A0A6N4WJ30</accession>
<evidence type="ECO:0000313" key="3">
    <source>
        <dbReference type="EMBL" id="BBZ79882.1"/>
    </source>
</evidence>
<gene>
    <name evidence="3" type="ORF">MANY_52190</name>
</gene>